<proteinExistence type="inferred from homology"/>
<name>A0ABD6EKN0_9BILA</name>
<evidence type="ECO:0000313" key="3">
    <source>
        <dbReference type="Proteomes" id="UP001608902"/>
    </source>
</evidence>
<dbReference type="EMBL" id="JBGFUD010005074">
    <property type="protein sequence ID" value="MFH4980110.1"/>
    <property type="molecule type" value="Genomic_DNA"/>
</dbReference>
<dbReference type="Pfam" id="PF03690">
    <property type="entry name" value="MYG1_exonuc"/>
    <property type="match status" value="1"/>
</dbReference>
<dbReference type="InterPro" id="IPR003226">
    <property type="entry name" value="MYG1_exonuclease"/>
</dbReference>
<sequence length="336" mass="38015">MMGSIGTHSGKFHCDEAFACFMLKCLPAFRDCNIIRSRDSQVLDKCKVVVDVGGIYDHGKLRYDHHQRGFTSTLKTVRNLEFYTKLSSAGLIFAHYGKDVIAHLLDIEKTHPSMDILYSKMYESFVEAIDAVDNGISQYDGPPRYQIGTTLSDRVGYLNPAWNDDPNINSDERFKDAINLVGQEFSDRLRYAFKSWLPARDIVKDAIEARHNVDKCGQILVISSGGVPWKDHFFQLEKELNLGSEKISYIVFQDNIDHQWRVQSIPLNETSTFENRIPLPEEWRGRRNGELSDISGIPGCIFVHINGFIGGNSTREGAVAMAVNSLQRTSKEVDSK</sequence>
<dbReference type="AlphaFoldDB" id="A0ABD6EKN0"/>
<dbReference type="Proteomes" id="UP001608902">
    <property type="component" value="Unassembled WGS sequence"/>
</dbReference>
<evidence type="ECO:0000256" key="1">
    <source>
        <dbReference type="ARBA" id="ARBA00010105"/>
    </source>
</evidence>
<reference evidence="2 3" key="1">
    <citation type="submission" date="2024-08" db="EMBL/GenBank/DDBJ databases">
        <title>Gnathostoma spinigerum genome.</title>
        <authorList>
            <person name="Gonzalez-Bertolin B."/>
            <person name="Monzon S."/>
            <person name="Zaballos A."/>
            <person name="Jimenez P."/>
            <person name="Dekumyoy P."/>
            <person name="Varona S."/>
            <person name="Cuesta I."/>
            <person name="Sumanam S."/>
            <person name="Adisakwattana P."/>
            <person name="Gasser R.B."/>
            <person name="Hernandez-Gonzalez A."/>
            <person name="Young N.D."/>
            <person name="Perteguer M.J."/>
        </authorList>
    </citation>
    <scope>NUCLEOTIDE SEQUENCE [LARGE SCALE GENOMIC DNA]</scope>
    <source>
        <strain evidence="2">AL3</strain>
        <tissue evidence="2">Liver</tissue>
    </source>
</reference>
<dbReference type="PANTHER" id="PTHR11215:SF1">
    <property type="entry name" value="MYG1 EXONUCLEASE"/>
    <property type="match status" value="1"/>
</dbReference>
<evidence type="ECO:0000313" key="2">
    <source>
        <dbReference type="EMBL" id="MFH4980110.1"/>
    </source>
</evidence>
<gene>
    <name evidence="2" type="ORF">AB6A40_006819</name>
</gene>
<evidence type="ECO:0008006" key="4">
    <source>
        <dbReference type="Google" id="ProtNLM"/>
    </source>
</evidence>
<accession>A0ABD6EKN0</accession>
<organism evidence="2 3">
    <name type="scientific">Gnathostoma spinigerum</name>
    <dbReference type="NCBI Taxonomy" id="75299"/>
    <lineage>
        <taxon>Eukaryota</taxon>
        <taxon>Metazoa</taxon>
        <taxon>Ecdysozoa</taxon>
        <taxon>Nematoda</taxon>
        <taxon>Chromadorea</taxon>
        <taxon>Rhabditida</taxon>
        <taxon>Spirurina</taxon>
        <taxon>Gnathostomatomorpha</taxon>
        <taxon>Gnathostomatoidea</taxon>
        <taxon>Gnathostomatidae</taxon>
        <taxon>Gnathostoma</taxon>
    </lineage>
</organism>
<comment type="caution">
    <text evidence="2">The sequence shown here is derived from an EMBL/GenBank/DDBJ whole genome shotgun (WGS) entry which is preliminary data.</text>
</comment>
<comment type="similarity">
    <text evidence="1">Belongs to the MYG1 family.</text>
</comment>
<dbReference type="PANTHER" id="PTHR11215">
    <property type="entry name" value="METAL DEPENDENT HYDROLASE - RELATED"/>
    <property type="match status" value="1"/>
</dbReference>
<protein>
    <recommendedName>
        <fullName evidence="4">MYG1 protein</fullName>
    </recommendedName>
</protein>
<keyword evidence="3" id="KW-1185">Reference proteome</keyword>